<dbReference type="InterPro" id="IPR036291">
    <property type="entry name" value="NAD(P)-bd_dom_sf"/>
</dbReference>
<evidence type="ECO:0000313" key="5">
    <source>
        <dbReference type="Proteomes" id="UP000571084"/>
    </source>
</evidence>
<dbReference type="SUPFAM" id="SSF51735">
    <property type="entry name" value="NAD(P)-binding Rossmann-fold domains"/>
    <property type="match status" value="1"/>
</dbReference>
<dbReference type="InterPro" id="IPR001509">
    <property type="entry name" value="Epimerase_deHydtase"/>
</dbReference>
<keyword evidence="4" id="KW-0413">Isomerase</keyword>
<dbReference type="PRINTS" id="PR01713">
    <property type="entry name" value="NUCEPIMERASE"/>
</dbReference>
<dbReference type="GO" id="GO:0016853">
    <property type="term" value="F:isomerase activity"/>
    <property type="evidence" value="ECO:0007669"/>
    <property type="project" value="UniProtKB-KW"/>
</dbReference>
<dbReference type="Pfam" id="PF01370">
    <property type="entry name" value="Epimerase"/>
    <property type="match status" value="2"/>
</dbReference>
<protein>
    <submittedName>
        <fullName evidence="4">dTDP-L-rhamnose 4-epimerase</fullName>
        <ecNumber evidence="4">5.1.3.25</ecNumber>
    </submittedName>
</protein>
<gene>
    <name evidence="4" type="ORF">HNR39_002723</name>
</gene>
<keyword evidence="5" id="KW-1185">Reference proteome</keyword>
<organism evidence="4 5">
    <name type="scientific">Glaciimonas immobilis</name>
    <dbReference type="NCBI Taxonomy" id="728004"/>
    <lineage>
        <taxon>Bacteria</taxon>
        <taxon>Pseudomonadati</taxon>
        <taxon>Pseudomonadota</taxon>
        <taxon>Betaproteobacteria</taxon>
        <taxon>Burkholderiales</taxon>
        <taxon>Oxalobacteraceae</taxon>
        <taxon>Glaciimonas</taxon>
    </lineage>
</organism>
<dbReference type="EC" id="5.1.3.25" evidence="4"/>
<feature type="domain" description="NAD-dependent epimerase/dehydratase" evidence="3">
    <location>
        <begin position="12"/>
        <end position="142"/>
    </location>
</feature>
<dbReference type="RefSeq" id="WP_168055677.1">
    <property type="nucleotide sequence ID" value="NZ_JAAOZT010000007.1"/>
</dbReference>
<evidence type="ECO:0000256" key="1">
    <source>
        <dbReference type="ARBA" id="ARBA00005125"/>
    </source>
</evidence>
<dbReference type="EMBL" id="JACHHQ010000005">
    <property type="protein sequence ID" value="MBB5200881.1"/>
    <property type="molecule type" value="Genomic_DNA"/>
</dbReference>
<sequence>MSNKNTQSRKNVLITGGAGFIGQRLARALLAQGENVRILDSFSPQIHAIDQLPSELISVELIKADVRDRDAMKQALLGIDTVVHLAAETGTGQSMYEIERYFSVNVQGTAILLDLLQNELQNQQLESLIVASSRAVYGEGAYHCDTHGMVYPEQRSHKMLLAAQFDPVCPHCSGSLVMRETPEESPFKPMSMYGLTKQVQEQAILMFARTHGINGFGLRYQNVYGPGQSLKNPYTGILAVFSNLARQGQPIEIYEDGQESRDFVYIDDVVDATLRCINHKNKYVGAINVGSGEATSVLTVAEEIKSFFKSQSDITITGAFRAGDIRHNKANTNLMEKELGMVSSVSFKAGLKLFLEWASEQPIEDKAAYARSVNELASKGLMGIGVKA</sequence>
<feature type="domain" description="NAD-dependent epimerase/dehydratase" evidence="3">
    <location>
        <begin position="179"/>
        <end position="290"/>
    </location>
</feature>
<evidence type="ECO:0000256" key="2">
    <source>
        <dbReference type="ARBA" id="ARBA00007637"/>
    </source>
</evidence>
<comment type="caution">
    <text evidence="4">The sequence shown here is derived from an EMBL/GenBank/DDBJ whole genome shotgun (WGS) entry which is preliminary data.</text>
</comment>
<dbReference type="Proteomes" id="UP000571084">
    <property type="component" value="Unassembled WGS sequence"/>
</dbReference>
<accession>A0A840RWE4</accession>
<evidence type="ECO:0000259" key="3">
    <source>
        <dbReference type="Pfam" id="PF01370"/>
    </source>
</evidence>
<name>A0A840RWE4_9BURK</name>
<evidence type="ECO:0000313" key="4">
    <source>
        <dbReference type="EMBL" id="MBB5200881.1"/>
    </source>
</evidence>
<comment type="similarity">
    <text evidence="2">Belongs to the NAD(P)-dependent epimerase/dehydratase family.</text>
</comment>
<dbReference type="PANTHER" id="PTHR43000">
    <property type="entry name" value="DTDP-D-GLUCOSE 4,6-DEHYDRATASE-RELATED"/>
    <property type="match status" value="1"/>
</dbReference>
<dbReference type="Gene3D" id="3.40.50.720">
    <property type="entry name" value="NAD(P)-binding Rossmann-like Domain"/>
    <property type="match status" value="1"/>
</dbReference>
<dbReference type="AlphaFoldDB" id="A0A840RWE4"/>
<comment type="pathway">
    <text evidence="1">Bacterial outer membrane biogenesis; LPS O-antigen biosynthesis.</text>
</comment>
<reference evidence="4 5" key="1">
    <citation type="submission" date="2020-08" db="EMBL/GenBank/DDBJ databases">
        <title>Genomic Encyclopedia of Type Strains, Phase IV (KMG-IV): sequencing the most valuable type-strain genomes for metagenomic binning, comparative biology and taxonomic classification.</title>
        <authorList>
            <person name="Goeker M."/>
        </authorList>
    </citation>
    <scope>NUCLEOTIDE SEQUENCE [LARGE SCALE GENOMIC DNA]</scope>
    <source>
        <strain evidence="4 5">DSM 23240</strain>
    </source>
</reference>
<proteinExistence type="inferred from homology"/>